<proteinExistence type="predicted"/>
<protein>
    <submittedName>
        <fullName evidence="2">Uncharacterized protein</fullName>
    </submittedName>
</protein>
<keyword evidence="3" id="KW-1185">Reference proteome</keyword>
<dbReference type="RefSeq" id="WP_378209094.1">
    <property type="nucleotide sequence ID" value="NZ_JBHLZP010000268.1"/>
</dbReference>
<accession>A0ABV5YMR0</accession>
<name>A0ABV5YMR0_9ACTN</name>
<feature type="region of interest" description="Disordered" evidence="1">
    <location>
        <begin position="1"/>
        <end position="20"/>
    </location>
</feature>
<sequence length="145" mass="16052">MSDRGDPPAETGPPPDAELSPFTLRRRGYGFLTRSPVRHLPVTRHGKLIGYLWASVTGDAAHFVARVDAGAEGNLAEYPWFLRLERAKEEGLTALEALRHWIGAPEHPRAGRIAADAIEQEAPSLDALHQEARMSNRRIPPEHLP</sequence>
<evidence type="ECO:0000256" key="1">
    <source>
        <dbReference type="SAM" id="MobiDB-lite"/>
    </source>
</evidence>
<comment type="caution">
    <text evidence="2">The sequence shown here is derived from an EMBL/GenBank/DDBJ whole genome shotgun (WGS) entry which is preliminary data.</text>
</comment>
<dbReference type="EMBL" id="JBHLZP010000268">
    <property type="protein sequence ID" value="MFB9836336.1"/>
    <property type="molecule type" value="Genomic_DNA"/>
</dbReference>
<evidence type="ECO:0000313" key="2">
    <source>
        <dbReference type="EMBL" id="MFB9836336.1"/>
    </source>
</evidence>
<reference evidence="2 3" key="1">
    <citation type="submission" date="2024-09" db="EMBL/GenBank/DDBJ databases">
        <authorList>
            <person name="Sun Q."/>
            <person name="Mori K."/>
        </authorList>
    </citation>
    <scope>NUCLEOTIDE SEQUENCE [LARGE SCALE GENOMIC DNA]</scope>
    <source>
        <strain evidence="2 3">TBRC 0563</strain>
    </source>
</reference>
<organism evidence="2 3">
    <name type="scientific">Actinoallomurus acaciae</name>
    <dbReference type="NCBI Taxonomy" id="502577"/>
    <lineage>
        <taxon>Bacteria</taxon>
        <taxon>Bacillati</taxon>
        <taxon>Actinomycetota</taxon>
        <taxon>Actinomycetes</taxon>
        <taxon>Streptosporangiales</taxon>
        <taxon>Thermomonosporaceae</taxon>
        <taxon>Actinoallomurus</taxon>
    </lineage>
</organism>
<evidence type="ECO:0000313" key="3">
    <source>
        <dbReference type="Proteomes" id="UP001589627"/>
    </source>
</evidence>
<dbReference type="Proteomes" id="UP001589627">
    <property type="component" value="Unassembled WGS sequence"/>
</dbReference>
<gene>
    <name evidence="2" type="ORF">ACFFNX_29605</name>
</gene>